<proteinExistence type="predicted"/>
<dbReference type="OrthoDB" id="5958466at2759"/>
<protein>
    <recommendedName>
        <fullName evidence="4">DZIP3-like HEPN domain-containing protein</fullName>
    </recommendedName>
</protein>
<feature type="domain" description="DZIP3-like HEPN" evidence="4">
    <location>
        <begin position="37"/>
        <end position="175"/>
    </location>
</feature>
<gene>
    <name evidence="5" type="ORF">MEDL_66889</name>
</gene>
<dbReference type="InterPro" id="IPR041249">
    <property type="entry name" value="HEPN_DZIP3"/>
</dbReference>
<keyword evidence="2 3" id="KW-0040">ANK repeat</keyword>
<dbReference type="EMBL" id="CAJPWZ010003272">
    <property type="protein sequence ID" value="CAG2255528.1"/>
    <property type="molecule type" value="Genomic_DNA"/>
</dbReference>
<dbReference type="SMART" id="SM00248">
    <property type="entry name" value="ANK"/>
    <property type="match status" value="4"/>
</dbReference>
<evidence type="ECO:0000256" key="3">
    <source>
        <dbReference type="PROSITE-ProRule" id="PRU00023"/>
    </source>
</evidence>
<dbReference type="AlphaFoldDB" id="A0A8S3VC45"/>
<dbReference type="Pfam" id="PF13637">
    <property type="entry name" value="Ank_4"/>
    <property type="match status" value="1"/>
</dbReference>
<comment type="caution">
    <text evidence="5">The sequence shown here is derived from an EMBL/GenBank/DDBJ whole genome shotgun (WGS) entry which is preliminary data.</text>
</comment>
<dbReference type="PANTHER" id="PTHR24123">
    <property type="entry name" value="ANKYRIN REPEAT-CONTAINING"/>
    <property type="match status" value="1"/>
</dbReference>
<sequence>MAPLSEKEENYVRLALLLKGVTPRAVRTYFDREFPPTYLPSTLNTNYNTLWDLKLKRIINQAQWNLLIPRNGIPDSKTFDVTLMICLIRNLTSINPPVNGFDSLPLLGETTPGSDLARIKYYRNKLAHHDNNTIDTAYFYTAWTDISNAVGRLGGQTMYQECQELKLKILDQSNQDIMLEIKQSVGEITELKQTTYNLRKKQSKVTGELRKLQSLHGTLKTSHSILKTSNSTLKTSFRQQLIQYLQQLDKLQQVKLANTKDTVEPKESCASGTTPLVYICYDGYTDMVQWMLHNDVDVDQCRDTGASGLFMAKRNPDVNLYNKNGFSPLIKASLNGHTDIVRLLLERNSYPCDNTPLGTSCVNNNISISNSPSLVQSLMKHKPDVNAQTYDGGNALYFSAFHGNLKITKLLLENDADCDICTYSKQFQTDLIKDNPIGTLKQLQQGCFEYLIKMHCHM</sequence>
<dbReference type="SUPFAM" id="SSF48403">
    <property type="entry name" value="Ankyrin repeat"/>
    <property type="match status" value="1"/>
</dbReference>
<reference evidence="5" key="1">
    <citation type="submission" date="2021-03" db="EMBL/GenBank/DDBJ databases">
        <authorList>
            <person name="Bekaert M."/>
        </authorList>
    </citation>
    <scope>NUCLEOTIDE SEQUENCE</scope>
</reference>
<dbReference type="PROSITE" id="PS50088">
    <property type="entry name" value="ANK_REPEAT"/>
    <property type="match status" value="2"/>
</dbReference>
<dbReference type="Gene3D" id="1.25.40.20">
    <property type="entry name" value="Ankyrin repeat-containing domain"/>
    <property type="match status" value="2"/>
</dbReference>
<dbReference type="InterPro" id="IPR051165">
    <property type="entry name" value="Multifunctional_ANK_Repeat"/>
</dbReference>
<dbReference type="Proteomes" id="UP000683360">
    <property type="component" value="Unassembled WGS sequence"/>
</dbReference>
<dbReference type="PROSITE" id="PS50297">
    <property type="entry name" value="ANK_REP_REGION"/>
    <property type="match status" value="2"/>
</dbReference>
<dbReference type="Pfam" id="PF12796">
    <property type="entry name" value="Ank_2"/>
    <property type="match status" value="1"/>
</dbReference>
<organism evidence="5 6">
    <name type="scientific">Mytilus edulis</name>
    <name type="common">Blue mussel</name>
    <dbReference type="NCBI Taxonomy" id="6550"/>
    <lineage>
        <taxon>Eukaryota</taxon>
        <taxon>Metazoa</taxon>
        <taxon>Spiralia</taxon>
        <taxon>Lophotrochozoa</taxon>
        <taxon>Mollusca</taxon>
        <taxon>Bivalvia</taxon>
        <taxon>Autobranchia</taxon>
        <taxon>Pteriomorphia</taxon>
        <taxon>Mytilida</taxon>
        <taxon>Mytiloidea</taxon>
        <taxon>Mytilidae</taxon>
        <taxon>Mytilinae</taxon>
        <taxon>Mytilus</taxon>
    </lineage>
</organism>
<feature type="repeat" description="ANK" evidence="3">
    <location>
        <begin position="324"/>
        <end position="349"/>
    </location>
</feature>
<dbReference type="InterPro" id="IPR002110">
    <property type="entry name" value="Ankyrin_rpt"/>
</dbReference>
<evidence type="ECO:0000256" key="2">
    <source>
        <dbReference type="ARBA" id="ARBA00023043"/>
    </source>
</evidence>
<evidence type="ECO:0000259" key="4">
    <source>
        <dbReference type="Pfam" id="PF18738"/>
    </source>
</evidence>
<dbReference type="Pfam" id="PF18738">
    <property type="entry name" value="HEPN_DZIP3"/>
    <property type="match status" value="1"/>
</dbReference>
<name>A0A8S3VC45_MYTED</name>
<dbReference type="InterPro" id="IPR036770">
    <property type="entry name" value="Ankyrin_rpt-contain_sf"/>
</dbReference>
<accession>A0A8S3VC45</accession>
<keyword evidence="1" id="KW-0677">Repeat</keyword>
<dbReference type="PANTHER" id="PTHR24123:SF33">
    <property type="entry name" value="PROTEIN HOS4"/>
    <property type="match status" value="1"/>
</dbReference>
<evidence type="ECO:0000313" key="5">
    <source>
        <dbReference type="EMBL" id="CAG2255528.1"/>
    </source>
</evidence>
<evidence type="ECO:0000256" key="1">
    <source>
        <dbReference type="ARBA" id="ARBA00022737"/>
    </source>
</evidence>
<keyword evidence="6" id="KW-1185">Reference proteome</keyword>
<evidence type="ECO:0000313" key="6">
    <source>
        <dbReference type="Proteomes" id="UP000683360"/>
    </source>
</evidence>
<feature type="repeat" description="ANK" evidence="3">
    <location>
        <begin position="391"/>
        <end position="423"/>
    </location>
</feature>